<protein>
    <submittedName>
        <fullName evidence="2">D-Ala-D-Ala carboxypeptidase</fullName>
    </submittedName>
</protein>
<dbReference type="InterPro" id="IPR058193">
    <property type="entry name" value="VanY/YodJ_core_dom"/>
</dbReference>
<dbReference type="Proteomes" id="UP000030008">
    <property type="component" value="Unassembled WGS sequence"/>
</dbReference>
<name>A0A099I6U6_CLOIN</name>
<comment type="caution">
    <text evidence="2">The sequence shown here is derived from an EMBL/GenBank/DDBJ whole genome shotgun (WGS) entry which is preliminary data.</text>
</comment>
<organism evidence="2 3">
    <name type="scientific">Clostridium innocuum</name>
    <dbReference type="NCBI Taxonomy" id="1522"/>
    <lineage>
        <taxon>Bacteria</taxon>
        <taxon>Bacillati</taxon>
        <taxon>Bacillota</taxon>
        <taxon>Clostridia</taxon>
        <taxon>Eubacteriales</taxon>
        <taxon>Clostridiaceae</taxon>
        <taxon>Clostridium</taxon>
    </lineage>
</organism>
<dbReference type="SUPFAM" id="SSF55166">
    <property type="entry name" value="Hedgehog/DD-peptidase"/>
    <property type="match status" value="1"/>
</dbReference>
<dbReference type="CDD" id="cd14852">
    <property type="entry name" value="LD-carboxypeptidase"/>
    <property type="match status" value="1"/>
</dbReference>
<dbReference type="GO" id="GO:0004180">
    <property type="term" value="F:carboxypeptidase activity"/>
    <property type="evidence" value="ECO:0007669"/>
    <property type="project" value="UniProtKB-KW"/>
</dbReference>
<reference evidence="2 3" key="1">
    <citation type="submission" date="2014-08" db="EMBL/GenBank/DDBJ databases">
        <title>Clostridium innocuum, an unnegligible vancomycin-resistant pathogen causing extra-intestinal infections.</title>
        <authorList>
            <person name="Feng Y."/>
            <person name="Chiu C.-H."/>
        </authorList>
    </citation>
    <scope>NUCLEOTIDE SEQUENCE [LARGE SCALE GENOMIC DNA]</scope>
    <source>
        <strain evidence="2 3">AN88</strain>
    </source>
</reference>
<dbReference type="PROSITE" id="PS51257">
    <property type="entry name" value="PROKAR_LIPOPROTEIN"/>
    <property type="match status" value="1"/>
</dbReference>
<dbReference type="InterPro" id="IPR009045">
    <property type="entry name" value="Zn_M74/Hedgehog-like"/>
</dbReference>
<evidence type="ECO:0000259" key="1">
    <source>
        <dbReference type="Pfam" id="PF02557"/>
    </source>
</evidence>
<gene>
    <name evidence="2" type="ORF">CIAN88_11805</name>
</gene>
<dbReference type="AlphaFoldDB" id="A0A099I6U6"/>
<accession>A0A099I6U6</accession>
<dbReference type="PANTHER" id="PTHR34385">
    <property type="entry name" value="D-ALANYL-D-ALANINE CARBOXYPEPTIDASE"/>
    <property type="match status" value="1"/>
</dbReference>
<proteinExistence type="predicted"/>
<dbReference type="Pfam" id="PF02557">
    <property type="entry name" value="VanY"/>
    <property type="match status" value="1"/>
</dbReference>
<dbReference type="InterPro" id="IPR003709">
    <property type="entry name" value="VanY-like_core_dom"/>
</dbReference>
<dbReference type="Gene3D" id="3.30.1380.10">
    <property type="match status" value="1"/>
</dbReference>
<evidence type="ECO:0000313" key="2">
    <source>
        <dbReference type="EMBL" id="KGJ52972.1"/>
    </source>
</evidence>
<dbReference type="SMR" id="A0A099I6U6"/>
<keyword evidence="2" id="KW-0378">Hydrolase</keyword>
<dbReference type="EMBL" id="JQIF01000049">
    <property type="protein sequence ID" value="KGJ52972.1"/>
    <property type="molecule type" value="Genomic_DNA"/>
</dbReference>
<keyword evidence="2" id="KW-0645">Protease</keyword>
<dbReference type="RefSeq" id="WP_044905573.1">
    <property type="nucleotide sequence ID" value="NZ_JQIF01000049.1"/>
</dbReference>
<evidence type="ECO:0000313" key="3">
    <source>
        <dbReference type="Proteomes" id="UP000030008"/>
    </source>
</evidence>
<dbReference type="InterPro" id="IPR052179">
    <property type="entry name" value="DD-CPase-like"/>
</dbReference>
<sequence>MKKQLMILMTAALLLAGCNSNEEEDALKQYGVEDTKSCDNLAAVKQAGDKLVKDKGSVYCAITTDKNLDQATAFVKKDYDAKRISEFLKLPYYHKELTERYIAYDDGKRAVQDIVTKVNIGLDQPYFTNVDIIRDTDDVALLVNKYHRLPDDYEPKNLVKTPNACVIGEDFSCQSEPQYLRKEVADAFSELVKAGKEKQINIKAIASYRSFAYQKNLYDYYEQSQGKEYADKYYARPGQSEHNSALAVDVTINNENFNEIENSEHYDWLLKHIADYGFILRYPEDKVDVTGYQYESWHLRYVGKDIAKEIVKQGLTLDEYIARKDVQK</sequence>
<dbReference type="PANTHER" id="PTHR34385:SF1">
    <property type="entry name" value="PEPTIDOGLYCAN L-ALANYL-D-GLUTAMATE ENDOPEPTIDASE CWLK"/>
    <property type="match status" value="1"/>
</dbReference>
<feature type="domain" description="D-alanyl-D-alanine carboxypeptidase-like core" evidence="1">
    <location>
        <begin position="178"/>
        <end position="304"/>
    </location>
</feature>
<dbReference type="GO" id="GO:0006508">
    <property type="term" value="P:proteolysis"/>
    <property type="evidence" value="ECO:0007669"/>
    <property type="project" value="InterPro"/>
</dbReference>
<keyword evidence="2" id="KW-0121">Carboxypeptidase</keyword>